<dbReference type="SUPFAM" id="SSF55186">
    <property type="entry name" value="ThrRS/AlaRS common domain"/>
    <property type="match status" value="1"/>
</dbReference>
<dbReference type="Gene3D" id="3.30.54.20">
    <property type="match status" value="1"/>
</dbReference>
<evidence type="ECO:0000313" key="14">
    <source>
        <dbReference type="Proteomes" id="UP001235030"/>
    </source>
</evidence>
<dbReference type="Gene3D" id="6.10.250.550">
    <property type="match status" value="1"/>
</dbReference>
<evidence type="ECO:0000256" key="6">
    <source>
        <dbReference type="ARBA" id="ARBA00022884"/>
    </source>
</evidence>
<comment type="similarity">
    <text evidence="1 11">Belongs to the class-II aminoacyl-tRNA synthetase family.</text>
</comment>
<protein>
    <recommendedName>
        <fullName evidence="11">Alanine--tRNA ligase</fullName>
        <ecNumber evidence="11">6.1.1.7</ecNumber>
    </recommendedName>
    <alternativeName>
        <fullName evidence="11">Alanyl-tRNA synthetase</fullName>
        <shortName evidence="11">AlaRS</shortName>
    </alternativeName>
</protein>
<dbReference type="Gene3D" id="3.30.980.10">
    <property type="entry name" value="Threonyl-trna Synthetase, Chain A, domain 2"/>
    <property type="match status" value="1"/>
</dbReference>
<evidence type="ECO:0000256" key="10">
    <source>
        <dbReference type="ARBA" id="ARBA00048300"/>
    </source>
</evidence>
<keyword evidence="11" id="KW-0479">Metal-binding</keyword>
<dbReference type="SUPFAM" id="SSF50447">
    <property type="entry name" value="Translation proteins"/>
    <property type="match status" value="1"/>
</dbReference>
<keyword evidence="4 11" id="KW-0547">Nucleotide-binding</keyword>
<comment type="catalytic activity">
    <reaction evidence="10 11">
        <text>tRNA(Ala) + L-alanine + ATP = L-alanyl-tRNA(Ala) + AMP + diphosphate</text>
        <dbReference type="Rhea" id="RHEA:12540"/>
        <dbReference type="Rhea" id="RHEA-COMP:9657"/>
        <dbReference type="Rhea" id="RHEA-COMP:9923"/>
        <dbReference type="ChEBI" id="CHEBI:30616"/>
        <dbReference type="ChEBI" id="CHEBI:33019"/>
        <dbReference type="ChEBI" id="CHEBI:57972"/>
        <dbReference type="ChEBI" id="CHEBI:78442"/>
        <dbReference type="ChEBI" id="CHEBI:78497"/>
        <dbReference type="ChEBI" id="CHEBI:456215"/>
        <dbReference type="EC" id="6.1.1.7"/>
    </reaction>
</comment>
<feature type="binding site" evidence="11">
    <location>
        <position position="672"/>
    </location>
    <ligand>
        <name>Zn(2+)</name>
        <dbReference type="ChEBI" id="CHEBI:29105"/>
    </ligand>
</feature>
<comment type="subcellular location">
    <subcellularLocation>
        <location evidence="11">Cytoplasm</location>
    </subcellularLocation>
</comment>
<evidence type="ECO:0000256" key="9">
    <source>
        <dbReference type="ARBA" id="ARBA00024779"/>
    </source>
</evidence>
<keyword evidence="6 11" id="KW-0694">RNA-binding</keyword>
<dbReference type="Gene3D" id="3.10.310.40">
    <property type="match status" value="1"/>
</dbReference>
<dbReference type="InterPro" id="IPR050058">
    <property type="entry name" value="Ala-tRNA_ligase"/>
</dbReference>
<feature type="binding site" evidence="11">
    <location>
        <position position="566"/>
    </location>
    <ligand>
        <name>Zn(2+)</name>
        <dbReference type="ChEBI" id="CHEBI:29105"/>
    </ligand>
</feature>
<evidence type="ECO:0000256" key="7">
    <source>
        <dbReference type="ARBA" id="ARBA00022917"/>
    </source>
</evidence>
<dbReference type="InterPro" id="IPR018164">
    <property type="entry name" value="Ala-tRNA-synth_IIc_N"/>
</dbReference>
<organism evidence="13 14">
    <name type="scientific">Terrisporobacter mayombei</name>
    <dbReference type="NCBI Taxonomy" id="1541"/>
    <lineage>
        <taxon>Bacteria</taxon>
        <taxon>Bacillati</taxon>
        <taxon>Bacillota</taxon>
        <taxon>Clostridia</taxon>
        <taxon>Peptostreptococcales</taxon>
        <taxon>Peptostreptococcaceae</taxon>
        <taxon>Terrisporobacter</taxon>
    </lineage>
</organism>
<name>A0ABY9Q310_9FIRM</name>
<keyword evidence="8 11" id="KW-0030">Aminoacyl-tRNA synthetase</keyword>
<dbReference type="Pfam" id="PF02272">
    <property type="entry name" value="DHHA1"/>
    <property type="match status" value="1"/>
</dbReference>
<evidence type="ECO:0000256" key="1">
    <source>
        <dbReference type="ARBA" id="ARBA00008226"/>
    </source>
</evidence>
<dbReference type="InterPro" id="IPR002318">
    <property type="entry name" value="Ala-tRNA-lgiase_IIc"/>
</dbReference>
<keyword evidence="3 11" id="KW-0436">Ligase</keyword>
<dbReference type="HAMAP" id="MF_00036_B">
    <property type="entry name" value="Ala_tRNA_synth_B"/>
    <property type="match status" value="1"/>
</dbReference>
<dbReference type="SMART" id="SM00863">
    <property type="entry name" value="tRNA_SAD"/>
    <property type="match status" value="1"/>
</dbReference>
<dbReference type="RefSeq" id="WP_228103596.1">
    <property type="nucleotide sequence ID" value="NZ_CP101637.1"/>
</dbReference>
<comment type="domain">
    <text evidence="11">Consists of three domains; the N-terminal catalytic domain, the editing domain and the C-terminal C-Ala domain. The editing domain removes incorrectly charged amino acids, while the C-Ala domain, along with tRNA(Ala), serves as a bridge to cooperatively bring together the editing and aminoacylation centers thus stimulating deacylation of misacylated tRNAs.</text>
</comment>
<dbReference type="Gene3D" id="2.40.30.130">
    <property type="match status" value="1"/>
</dbReference>
<evidence type="ECO:0000256" key="5">
    <source>
        <dbReference type="ARBA" id="ARBA00022840"/>
    </source>
</evidence>
<keyword evidence="2 11" id="KW-0820">tRNA-binding</keyword>
<accession>A0ABY9Q310</accession>
<dbReference type="NCBIfam" id="TIGR00344">
    <property type="entry name" value="alaS"/>
    <property type="match status" value="1"/>
</dbReference>
<dbReference type="Gene3D" id="3.30.930.10">
    <property type="entry name" value="Bira Bifunctional Protein, Domain 2"/>
    <property type="match status" value="1"/>
</dbReference>
<gene>
    <name evidence="13" type="primary">alaS_2</name>
    <name evidence="11" type="synonym">alaS</name>
    <name evidence="13" type="ORF">TEMA_17850</name>
</gene>
<dbReference type="InterPro" id="IPR045864">
    <property type="entry name" value="aa-tRNA-synth_II/BPL/LPL"/>
</dbReference>
<evidence type="ECO:0000256" key="3">
    <source>
        <dbReference type="ARBA" id="ARBA00022598"/>
    </source>
</evidence>
<dbReference type="PRINTS" id="PR00980">
    <property type="entry name" value="TRNASYNTHALA"/>
</dbReference>
<evidence type="ECO:0000256" key="8">
    <source>
        <dbReference type="ARBA" id="ARBA00023146"/>
    </source>
</evidence>
<feature type="domain" description="Alanyl-transfer RNA synthetases family profile" evidence="12">
    <location>
        <begin position="4"/>
        <end position="711"/>
    </location>
</feature>
<dbReference type="PROSITE" id="PS50860">
    <property type="entry name" value="AA_TRNA_LIGASE_II_ALA"/>
    <property type="match status" value="1"/>
</dbReference>
<dbReference type="GO" id="GO:0004813">
    <property type="term" value="F:alanine-tRNA ligase activity"/>
    <property type="evidence" value="ECO:0007669"/>
    <property type="project" value="UniProtKB-EC"/>
</dbReference>
<dbReference type="EMBL" id="CP101637">
    <property type="protein sequence ID" value="WMT81445.1"/>
    <property type="molecule type" value="Genomic_DNA"/>
</dbReference>
<dbReference type="InterPro" id="IPR009000">
    <property type="entry name" value="Transl_B-barrel_sf"/>
</dbReference>
<comment type="function">
    <text evidence="9 11">Catalyzes the attachment of alanine to tRNA(Ala) in a two-step reaction: alanine is first activated by ATP to form Ala-AMP and then transferred to the acceptor end of tRNA(Ala). Also edits incorrectly charged Ser-tRNA(Ala) and Gly-tRNA(Ala) via its editing domain.</text>
</comment>
<dbReference type="InterPro" id="IPR003156">
    <property type="entry name" value="DHHA1_dom"/>
</dbReference>
<dbReference type="InterPro" id="IPR012947">
    <property type="entry name" value="tRNA_SAD"/>
</dbReference>
<dbReference type="PANTHER" id="PTHR11777:SF9">
    <property type="entry name" value="ALANINE--TRNA LIGASE, CYTOPLASMIC"/>
    <property type="match status" value="1"/>
</dbReference>
<sequence length="879" mass="98198">MQNLGANEIRKKFLEFFESKGHYVGKSASLIPNNDKSLLLINSGMAPLKNYFSGVEVPPSKRMSTCQKCIRTGDIENVGKTARHGTFFEMMGNFSFGDYFKTEAITWAWEFITQHLHIPEDKLWVTVYLDDDEAYDYWVKEIGVPEERMVRLGKDDNFWEIGLGPCGPCSEIYFDRGEKFGCDNPDCKPGCDCDRYLEFWNLVFTQFDRQEDGTYPELANKNIDTGMGLERMACIMQDVDNIFEIDTIKYIIEEIEESTNVKYGEDAKNDVSIRIITDHMRAMSFLIADGVLPSNEGRGYVLRRLLRRAARHGKLLGIKEDFLYTLFDRVKKVSGEAYPELVEKESYVKKVIKIEEEKFNETLDQGVEILNSYIAELKENNEKVLSGQKSFKLYDTYGFPMDLTQEILEEQGYEIDEDGFQEEMEAQRQRARADRGAMEDEGWKEDPLSTLDESIASTFDGYKNLNVCGNVTAIVKGDEVVNTICEGEKAVVVLNETAFYAEGGGQAGDIGTLENEETIFEVVDTKKGANNTIKHIGFVKKGKISVNDKLESKVDKEIRMASARNHTATHLLHEALKEVLGDHVNQAGSLVTPERLRFDVTHFEPISKEELKLVEEKVNTAILDALDINSEIMNIKDAKEKGAMALFGEKYGNEVRVVSMGDYSVELCGGTHLNNTSQVGLFKILSEGGVAAGVRRIEAITGKAVYEYLTNRDTVINDICVALKTKEDNLVQRAHTLVEENKSLTKELQDAKTKLNLQSVDALLDSKVDVSGVSLLCAKFEGIDMNSLKETADSLRDKVGSGVVVLSNVVDNKVNFVVTATNDVIEKGIHSGNIVREVAKIANGKGGGRPNMAQAGATDISKVDEALSYASEVIKSQIK</sequence>
<dbReference type="InterPro" id="IPR018163">
    <property type="entry name" value="Thr/Ala-tRNA-synth_IIc_edit"/>
</dbReference>
<evidence type="ECO:0000256" key="2">
    <source>
        <dbReference type="ARBA" id="ARBA00022555"/>
    </source>
</evidence>
<reference evidence="13 14" key="1">
    <citation type="submission" date="2022-07" db="EMBL/GenBank/DDBJ databases">
        <title>Genome sequence of Terrisporobacter mayombei DSM6539.</title>
        <authorList>
            <person name="Boeer T."/>
            <person name="Bengelsdorf F.R."/>
            <person name="Daniel R."/>
            <person name="Poehlein A."/>
        </authorList>
    </citation>
    <scope>NUCLEOTIDE SEQUENCE [LARGE SCALE GENOMIC DNA]</scope>
    <source>
        <strain evidence="13 14">DSM 6539</strain>
    </source>
</reference>
<keyword evidence="14" id="KW-1185">Reference proteome</keyword>
<dbReference type="SUPFAM" id="SSF101353">
    <property type="entry name" value="Putative anticodon-binding domain of alanyl-tRNA synthetase (AlaRS)"/>
    <property type="match status" value="1"/>
</dbReference>
<keyword evidence="11" id="KW-0963">Cytoplasm</keyword>
<dbReference type="InterPro" id="IPR023033">
    <property type="entry name" value="Ala_tRNA_ligase_euk/bac"/>
</dbReference>
<dbReference type="EC" id="6.1.1.7" evidence="11"/>
<dbReference type="PANTHER" id="PTHR11777">
    <property type="entry name" value="ALANYL-TRNA SYNTHETASE"/>
    <property type="match status" value="1"/>
</dbReference>
<evidence type="ECO:0000259" key="12">
    <source>
        <dbReference type="PROSITE" id="PS50860"/>
    </source>
</evidence>
<keyword evidence="11" id="KW-0862">Zinc</keyword>
<dbReference type="Proteomes" id="UP001235030">
    <property type="component" value="Chromosome"/>
</dbReference>
<feature type="binding site" evidence="11">
    <location>
        <position position="570"/>
    </location>
    <ligand>
        <name>Zn(2+)</name>
        <dbReference type="ChEBI" id="CHEBI:29105"/>
    </ligand>
</feature>
<evidence type="ECO:0000313" key="13">
    <source>
        <dbReference type="EMBL" id="WMT81445.1"/>
    </source>
</evidence>
<evidence type="ECO:0000256" key="11">
    <source>
        <dbReference type="HAMAP-Rule" id="MF_00036"/>
    </source>
</evidence>
<keyword evidence="7 11" id="KW-0648">Protein biosynthesis</keyword>
<proteinExistence type="inferred from homology"/>
<comment type="cofactor">
    <cofactor evidence="11">
        <name>Zn(2+)</name>
        <dbReference type="ChEBI" id="CHEBI:29105"/>
    </cofactor>
    <text evidence="11">Binds 1 zinc ion per subunit.</text>
</comment>
<dbReference type="InterPro" id="IPR018165">
    <property type="entry name" value="Ala-tRNA-synth_IIc_core"/>
</dbReference>
<dbReference type="Pfam" id="PF01411">
    <property type="entry name" value="tRNA-synt_2c"/>
    <property type="match status" value="1"/>
</dbReference>
<evidence type="ECO:0000256" key="4">
    <source>
        <dbReference type="ARBA" id="ARBA00022741"/>
    </source>
</evidence>
<feature type="binding site" evidence="11">
    <location>
        <position position="668"/>
    </location>
    <ligand>
        <name>Zn(2+)</name>
        <dbReference type="ChEBI" id="CHEBI:29105"/>
    </ligand>
</feature>
<dbReference type="SUPFAM" id="SSF55681">
    <property type="entry name" value="Class II aaRS and biotin synthetases"/>
    <property type="match status" value="1"/>
</dbReference>
<keyword evidence="5 11" id="KW-0067">ATP-binding</keyword>
<dbReference type="InterPro" id="IPR018162">
    <property type="entry name" value="Ala-tRNA-ligase_IIc_anticod-bd"/>
</dbReference>
<dbReference type="Pfam" id="PF07973">
    <property type="entry name" value="tRNA_SAD"/>
    <property type="match status" value="1"/>
</dbReference>
<dbReference type="CDD" id="cd00673">
    <property type="entry name" value="AlaRS_core"/>
    <property type="match status" value="1"/>
</dbReference>